<gene>
    <name evidence="2" type="ORF">C1SCF055_LOCUS38258</name>
</gene>
<feature type="compositionally biased region" description="Basic and acidic residues" evidence="1">
    <location>
        <begin position="328"/>
        <end position="342"/>
    </location>
</feature>
<proteinExistence type="predicted"/>
<feature type="compositionally biased region" description="Acidic residues" evidence="1">
    <location>
        <begin position="149"/>
        <end position="163"/>
    </location>
</feature>
<comment type="caution">
    <text evidence="2">The sequence shown here is derived from an EMBL/GenBank/DDBJ whole genome shotgun (WGS) entry which is preliminary data.</text>
</comment>
<feature type="compositionally biased region" description="Acidic residues" evidence="1">
    <location>
        <begin position="475"/>
        <end position="485"/>
    </location>
</feature>
<feature type="compositionally biased region" description="Basic residues" evidence="1">
    <location>
        <begin position="490"/>
        <end position="525"/>
    </location>
</feature>
<feature type="compositionally biased region" description="Low complexity" evidence="1">
    <location>
        <begin position="191"/>
        <end position="202"/>
    </location>
</feature>
<feature type="compositionally biased region" description="Basic and acidic residues" evidence="1">
    <location>
        <begin position="464"/>
        <end position="473"/>
    </location>
</feature>
<name>A0A9P1DNE4_9DINO</name>
<reference evidence="2" key="1">
    <citation type="submission" date="2022-10" db="EMBL/GenBank/DDBJ databases">
        <authorList>
            <person name="Chen Y."/>
            <person name="Dougan E. K."/>
            <person name="Chan C."/>
            <person name="Rhodes N."/>
            <person name="Thang M."/>
        </authorList>
    </citation>
    <scope>NUCLEOTIDE SEQUENCE</scope>
</reference>
<evidence type="ECO:0000256" key="1">
    <source>
        <dbReference type="SAM" id="MobiDB-lite"/>
    </source>
</evidence>
<feature type="compositionally biased region" description="Acidic residues" evidence="1">
    <location>
        <begin position="431"/>
        <end position="450"/>
    </location>
</feature>
<feature type="region of interest" description="Disordered" evidence="1">
    <location>
        <begin position="178"/>
        <end position="202"/>
    </location>
</feature>
<accession>A0A9P1DNE4</accession>
<dbReference type="Proteomes" id="UP001152797">
    <property type="component" value="Unassembled WGS sequence"/>
</dbReference>
<protein>
    <submittedName>
        <fullName evidence="2">Uncharacterized protein</fullName>
    </submittedName>
</protein>
<feature type="compositionally biased region" description="Acidic residues" evidence="1">
    <location>
        <begin position="343"/>
        <end position="352"/>
    </location>
</feature>
<dbReference type="EMBL" id="CAMXCT030005779">
    <property type="protein sequence ID" value="CAL4800580.1"/>
    <property type="molecule type" value="Genomic_DNA"/>
</dbReference>
<dbReference type="EMBL" id="CAMXCT010005779">
    <property type="protein sequence ID" value="CAI4013268.1"/>
    <property type="molecule type" value="Genomic_DNA"/>
</dbReference>
<evidence type="ECO:0000313" key="3">
    <source>
        <dbReference type="EMBL" id="CAL4800580.1"/>
    </source>
</evidence>
<dbReference type="AlphaFoldDB" id="A0A9P1DNE4"/>
<keyword evidence="4" id="KW-1185">Reference proteome</keyword>
<sequence>MKVAGLAKLWDSDAHVRSRCREHRRMNLHPDTQKWCEPTRANCVTNAMILLPCLDRLGKTKGYKLPHLEQLQVEIESLFEKMRMPIDEKMIYRNSTEIKKMLGFVKRRANRKEVTKDRKFHELLLALNPELKDVIDDYMSKALPAPSPAEDEADCEDDEEDDGDESYAAFTKWLDESLAGDDGGEQSKGEPVATPATPAPTPAAAVAPKCCQLCQKPFTECSCKEKMLELKAKIAAKKAAIAEKEAEALLNQQRSNALGKGTGSSEDICDTLPLDIDMPDAHARGSGVDIPPSQPRPEPFMLAEAPPPSTSHGGTEGLNDKPPQAVLTRRDQLEAKKKAKEPDQDDGNEDGTQEAQKKPAARSKANAKEKAQPKAKAKVQPKPQASPKKRSRGAKRLEPKEEEKPAVGPKPKKAKMEEAPKTPPTDCQLFPDEDPEEEEKEVDPPVEEEPVVLKRPAAKKARKACKEEEKVPEPDALEPEAPEAEVQEKPKKKARAKAKAKAKAKQSPKKKREAKSKAGSKRKSTKINAEELGEDEEADELLDDTMKGIVLTMIKEVKSCTFDTLKEVLLEKKENLHLVNKHARLNIYWTKCSGAVSMPVASDPKVRFDACAFAFKRGSWNSRMAAAFACSFMAVQYIDSADQDVLKGIGTCGSKFEVEITKITLNAQRAIRESEGK</sequence>
<feature type="region of interest" description="Disordered" evidence="1">
    <location>
        <begin position="255"/>
        <end position="532"/>
    </location>
</feature>
<evidence type="ECO:0000313" key="4">
    <source>
        <dbReference type="Proteomes" id="UP001152797"/>
    </source>
</evidence>
<feature type="region of interest" description="Disordered" evidence="1">
    <location>
        <begin position="141"/>
        <end position="163"/>
    </location>
</feature>
<organism evidence="2">
    <name type="scientific">Cladocopium goreaui</name>
    <dbReference type="NCBI Taxonomy" id="2562237"/>
    <lineage>
        <taxon>Eukaryota</taxon>
        <taxon>Sar</taxon>
        <taxon>Alveolata</taxon>
        <taxon>Dinophyceae</taxon>
        <taxon>Suessiales</taxon>
        <taxon>Symbiodiniaceae</taxon>
        <taxon>Cladocopium</taxon>
    </lineage>
</organism>
<dbReference type="EMBL" id="CAMXCT020005779">
    <property type="protein sequence ID" value="CAL1166643.1"/>
    <property type="molecule type" value="Genomic_DNA"/>
</dbReference>
<feature type="compositionally biased region" description="Basic and acidic residues" evidence="1">
    <location>
        <begin position="395"/>
        <end position="405"/>
    </location>
</feature>
<reference evidence="3 4" key="2">
    <citation type="submission" date="2024-05" db="EMBL/GenBank/DDBJ databases">
        <authorList>
            <person name="Chen Y."/>
            <person name="Shah S."/>
            <person name="Dougan E. K."/>
            <person name="Thang M."/>
            <person name="Chan C."/>
        </authorList>
    </citation>
    <scope>NUCLEOTIDE SEQUENCE [LARGE SCALE GENOMIC DNA]</scope>
</reference>
<evidence type="ECO:0000313" key="2">
    <source>
        <dbReference type="EMBL" id="CAI4013268.1"/>
    </source>
</evidence>